<keyword evidence="2" id="KW-1185">Reference proteome</keyword>
<sequence>MIQIPAWFQSAIQQRLDHVSARIESHPEFRKLRAEEHEAFDALFLGVDKSNMPGYMEWEDKHLLRRASENERLYKQGLRDGVQLMITLLNDSDPGK</sequence>
<reference evidence="1 2" key="1">
    <citation type="submission" date="2024-02" db="EMBL/GenBank/DDBJ databases">
        <title>A nitrogen-fixing paenibacillus bacterium.</title>
        <authorList>
            <person name="Zhang W.L."/>
            <person name="Chen S.F."/>
        </authorList>
    </citation>
    <scope>NUCLEOTIDE SEQUENCE [LARGE SCALE GENOMIC DNA]</scope>
    <source>
        <strain evidence="1 2">M1</strain>
    </source>
</reference>
<proteinExistence type="predicted"/>
<name>A0ABU7VUY4_9BACL</name>
<dbReference type="EMBL" id="JAZHPZ010000005">
    <property type="protein sequence ID" value="MEF2966734.1"/>
    <property type="molecule type" value="Genomic_DNA"/>
</dbReference>
<protein>
    <submittedName>
        <fullName evidence="1">Uncharacterized protein</fullName>
    </submittedName>
</protein>
<comment type="caution">
    <text evidence="1">The sequence shown here is derived from an EMBL/GenBank/DDBJ whole genome shotgun (WGS) entry which is preliminary data.</text>
</comment>
<evidence type="ECO:0000313" key="1">
    <source>
        <dbReference type="EMBL" id="MEF2966734.1"/>
    </source>
</evidence>
<accession>A0ABU7VUY4</accession>
<organism evidence="1 2">
    <name type="scientific">Paenibacillus haidiansis</name>
    <dbReference type="NCBI Taxonomy" id="1574488"/>
    <lineage>
        <taxon>Bacteria</taxon>
        <taxon>Bacillati</taxon>
        <taxon>Bacillota</taxon>
        <taxon>Bacilli</taxon>
        <taxon>Bacillales</taxon>
        <taxon>Paenibacillaceae</taxon>
        <taxon>Paenibacillus</taxon>
    </lineage>
</organism>
<dbReference type="RefSeq" id="WP_331846946.1">
    <property type="nucleotide sequence ID" value="NZ_JAZHPZ010000005.1"/>
</dbReference>
<evidence type="ECO:0000313" key="2">
    <source>
        <dbReference type="Proteomes" id="UP001306950"/>
    </source>
</evidence>
<gene>
    <name evidence="1" type="ORF">V3851_12910</name>
</gene>
<dbReference type="Proteomes" id="UP001306950">
    <property type="component" value="Unassembled WGS sequence"/>
</dbReference>